<dbReference type="InterPro" id="IPR051863">
    <property type="entry name" value="HIPP"/>
</dbReference>
<keyword evidence="3" id="KW-0449">Lipoprotein</keyword>
<keyword evidence="4" id="KW-0636">Prenylation</keyword>
<dbReference type="PANTHER" id="PTHR45811:SF49">
    <property type="entry name" value="OS04G0667600 PROTEIN"/>
    <property type="match status" value="1"/>
</dbReference>
<comment type="caution">
    <text evidence="7">The sequence shown here is derived from an EMBL/GenBank/DDBJ whole genome shotgun (WGS) entry which is preliminary data.</text>
</comment>
<dbReference type="AlphaFoldDB" id="A0AA41S8G4"/>
<dbReference type="InterPro" id="IPR036163">
    <property type="entry name" value="HMA_dom_sf"/>
</dbReference>
<proteinExistence type="inferred from homology"/>
<keyword evidence="2" id="KW-0479">Metal-binding</keyword>
<protein>
    <recommendedName>
        <fullName evidence="6">HMA domain-containing protein</fullName>
    </recommendedName>
</protein>
<reference evidence="7" key="1">
    <citation type="submission" date="2022-03" db="EMBL/GenBank/DDBJ databases">
        <title>A functionally conserved STORR gene fusion in Papaver species that diverged 16.8 million years ago.</title>
        <authorList>
            <person name="Catania T."/>
        </authorList>
    </citation>
    <scope>NUCLEOTIDE SEQUENCE</scope>
    <source>
        <strain evidence="7">S-191538</strain>
    </source>
</reference>
<gene>
    <name evidence="7" type="ORF">MKW94_016747</name>
</gene>
<dbReference type="EMBL" id="JAJJMA010080352">
    <property type="protein sequence ID" value="MCL7028513.1"/>
    <property type="molecule type" value="Genomic_DNA"/>
</dbReference>
<sequence>MQKVVLKLDVHDGKTKQKALKCVSGLEGVNSVAIDMEAKKMTVIGDVDTVVLVCKLRKVCFADILSVGPNKEPEKKKEVCEKKLEDIFCALRANYDPCIASGYYVRSV</sequence>
<dbReference type="SUPFAM" id="SSF55008">
    <property type="entry name" value="HMA, heavy metal-associated domain"/>
    <property type="match status" value="1"/>
</dbReference>
<evidence type="ECO:0000256" key="2">
    <source>
        <dbReference type="ARBA" id="ARBA00022723"/>
    </source>
</evidence>
<evidence type="ECO:0000256" key="4">
    <source>
        <dbReference type="ARBA" id="ARBA00023289"/>
    </source>
</evidence>
<dbReference type="Gene3D" id="3.30.70.100">
    <property type="match status" value="1"/>
</dbReference>
<accession>A0AA41S8G4</accession>
<dbReference type="Proteomes" id="UP001177140">
    <property type="component" value="Unassembled WGS sequence"/>
</dbReference>
<dbReference type="InterPro" id="IPR006121">
    <property type="entry name" value="HMA_dom"/>
</dbReference>
<evidence type="ECO:0000259" key="6">
    <source>
        <dbReference type="PROSITE" id="PS50846"/>
    </source>
</evidence>
<evidence type="ECO:0000256" key="3">
    <source>
        <dbReference type="ARBA" id="ARBA00023288"/>
    </source>
</evidence>
<feature type="domain" description="HMA" evidence="6">
    <location>
        <begin position="1"/>
        <end position="68"/>
    </location>
</feature>
<keyword evidence="1" id="KW-0488">Methylation</keyword>
<evidence type="ECO:0000256" key="5">
    <source>
        <dbReference type="ARBA" id="ARBA00024045"/>
    </source>
</evidence>
<dbReference type="PANTHER" id="PTHR45811">
    <property type="entry name" value="COPPER TRANSPORT PROTEIN FAMILY-RELATED"/>
    <property type="match status" value="1"/>
</dbReference>
<name>A0AA41S8G4_PAPNU</name>
<evidence type="ECO:0000313" key="8">
    <source>
        <dbReference type="Proteomes" id="UP001177140"/>
    </source>
</evidence>
<dbReference type="GO" id="GO:0046872">
    <property type="term" value="F:metal ion binding"/>
    <property type="evidence" value="ECO:0007669"/>
    <property type="project" value="UniProtKB-KW"/>
</dbReference>
<dbReference type="Pfam" id="PF00403">
    <property type="entry name" value="HMA"/>
    <property type="match status" value="1"/>
</dbReference>
<evidence type="ECO:0000256" key="1">
    <source>
        <dbReference type="ARBA" id="ARBA00022481"/>
    </source>
</evidence>
<comment type="similarity">
    <text evidence="5">Belongs to the HIPP family.</text>
</comment>
<organism evidence="7 8">
    <name type="scientific">Papaver nudicaule</name>
    <name type="common">Iceland poppy</name>
    <dbReference type="NCBI Taxonomy" id="74823"/>
    <lineage>
        <taxon>Eukaryota</taxon>
        <taxon>Viridiplantae</taxon>
        <taxon>Streptophyta</taxon>
        <taxon>Embryophyta</taxon>
        <taxon>Tracheophyta</taxon>
        <taxon>Spermatophyta</taxon>
        <taxon>Magnoliopsida</taxon>
        <taxon>Ranunculales</taxon>
        <taxon>Papaveraceae</taxon>
        <taxon>Papaveroideae</taxon>
        <taxon>Papaver</taxon>
    </lineage>
</organism>
<keyword evidence="8" id="KW-1185">Reference proteome</keyword>
<dbReference type="PROSITE" id="PS50846">
    <property type="entry name" value="HMA_2"/>
    <property type="match status" value="1"/>
</dbReference>
<evidence type="ECO:0000313" key="7">
    <source>
        <dbReference type="EMBL" id="MCL7028513.1"/>
    </source>
</evidence>